<dbReference type="AlphaFoldDB" id="W6P0X3"/>
<evidence type="ECO:0000256" key="1">
    <source>
        <dbReference type="ARBA" id="ARBA00004651"/>
    </source>
</evidence>
<dbReference type="InterPro" id="IPR058130">
    <property type="entry name" value="PEA_transf_C"/>
</dbReference>
<dbReference type="Gene3D" id="3.40.720.10">
    <property type="entry name" value="Alkaline Phosphatase, subunit A"/>
    <property type="match status" value="1"/>
</dbReference>
<name>W6P0X3_9BACE</name>
<dbReference type="PANTHER" id="PTHR30443:SF0">
    <property type="entry name" value="PHOSPHOETHANOLAMINE TRANSFERASE EPTA"/>
    <property type="match status" value="1"/>
</dbReference>
<dbReference type="GO" id="GO:0005886">
    <property type="term" value="C:plasma membrane"/>
    <property type="evidence" value="ECO:0007669"/>
    <property type="project" value="UniProtKB-SubCell"/>
</dbReference>
<organism evidence="9 10">
    <name type="scientific">Bacteroides xylanisolvens SD CC 1b</name>
    <dbReference type="NCBI Taxonomy" id="702447"/>
    <lineage>
        <taxon>Bacteria</taxon>
        <taxon>Pseudomonadati</taxon>
        <taxon>Bacteroidota</taxon>
        <taxon>Bacteroidia</taxon>
        <taxon>Bacteroidales</taxon>
        <taxon>Bacteroidaceae</taxon>
        <taxon>Bacteroides</taxon>
    </lineage>
</organism>
<feature type="transmembrane region" description="Helical" evidence="7">
    <location>
        <begin position="90"/>
        <end position="106"/>
    </location>
</feature>
<dbReference type="CDD" id="cd16017">
    <property type="entry name" value="LptA"/>
    <property type="match status" value="1"/>
</dbReference>
<dbReference type="InterPro" id="IPR000917">
    <property type="entry name" value="Sulfatase_N"/>
</dbReference>
<dbReference type="InterPro" id="IPR017850">
    <property type="entry name" value="Alkaline_phosphatase_core_sf"/>
</dbReference>
<dbReference type="EMBL" id="CBXG010000014">
    <property type="protein sequence ID" value="CDM03339.1"/>
    <property type="molecule type" value="Genomic_DNA"/>
</dbReference>
<dbReference type="SUPFAM" id="SSF53649">
    <property type="entry name" value="Alkaline phosphatase-like"/>
    <property type="match status" value="1"/>
</dbReference>
<keyword evidence="5 7" id="KW-1133">Transmembrane helix</keyword>
<evidence type="ECO:0000256" key="3">
    <source>
        <dbReference type="ARBA" id="ARBA00022679"/>
    </source>
</evidence>
<dbReference type="InterPro" id="IPR040423">
    <property type="entry name" value="PEA_transferase"/>
</dbReference>
<keyword evidence="6 7" id="KW-0472">Membrane</keyword>
<evidence type="ECO:0000256" key="6">
    <source>
        <dbReference type="ARBA" id="ARBA00023136"/>
    </source>
</evidence>
<dbReference type="GO" id="GO:0009244">
    <property type="term" value="P:lipopolysaccharide core region biosynthetic process"/>
    <property type="evidence" value="ECO:0007669"/>
    <property type="project" value="TreeGrafter"/>
</dbReference>
<feature type="transmembrane region" description="Helical" evidence="7">
    <location>
        <begin position="52"/>
        <end position="70"/>
    </location>
</feature>
<keyword evidence="3" id="KW-0808">Transferase</keyword>
<keyword evidence="2" id="KW-1003">Cell membrane</keyword>
<reference evidence="9 10" key="1">
    <citation type="submission" date="2013-12" db="EMBL/GenBank/DDBJ databases">
        <title>Improved hybrid genome assemblies of Bacteroides xylanisolvens SD CC 1b and Bacteroides xylanisolvens SD CC 2a using Illumina and 454 Sequencing.</title>
        <authorList>
            <person name="Ramaraj T."/>
            <person name="Sundararajan A."/>
            <person name="Mudge J."/>
            <person name="Schilkey F.D."/>
            <person name="Delvecchio V."/>
            <person name="Donlon M."/>
            <person name="Ziemer C."/>
        </authorList>
    </citation>
    <scope>NUCLEOTIDE SEQUENCE [LARGE SCALE GENOMIC DNA]</scope>
</reference>
<dbReference type="Pfam" id="PF00884">
    <property type="entry name" value="Sulfatase"/>
    <property type="match status" value="1"/>
</dbReference>
<evidence type="ECO:0000313" key="9">
    <source>
        <dbReference type="EMBL" id="CDM03339.1"/>
    </source>
</evidence>
<protein>
    <submittedName>
        <fullName evidence="9">Integral membrane protein</fullName>
    </submittedName>
</protein>
<accession>W6P0X3</accession>
<evidence type="ECO:0000256" key="4">
    <source>
        <dbReference type="ARBA" id="ARBA00022692"/>
    </source>
</evidence>
<comment type="caution">
    <text evidence="9">The sequence shown here is derived from an EMBL/GenBank/DDBJ whole genome shotgun (WGS) entry which is preliminary data.</text>
</comment>
<proteinExistence type="predicted"/>
<feature type="domain" description="Sulfatase N-terminal" evidence="8">
    <location>
        <begin position="162"/>
        <end position="448"/>
    </location>
</feature>
<dbReference type="PANTHER" id="PTHR30443">
    <property type="entry name" value="INNER MEMBRANE PROTEIN"/>
    <property type="match status" value="1"/>
</dbReference>
<comment type="subcellular location">
    <subcellularLocation>
        <location evidence="1">Cell membrane</location>
        <topology evidence="1">Multi-pass membrane protein</topology>
    </subcellularLocation>
</comment>
<sequence>MLWILFLFLFFGAFQIVLLYLFGQSIIAVDMFLNLVTTNSSEALELLDNLTPAIIAVIILYVPALILGTISIIRKRKLTAEFIRRERKRASIVFGISLLSLAGAYMQDPGYELKSDLYPLNVCYNVGLAFQRTALTQNYHRTSKDFTFHALPTHPKEKREVYVMVVGETSRALNWQLYGYERETNPLLSRQPGLIAFPKVLTESNTTHKSVPMLMSDATACNYDSIYHQKGIITAFKEAGFRTAFFSNQRYNHSFIDFFGMEADTYDFIKEDSVSSSYNPSDDELLKLVEQELAKGATKQFIVLHTYGSHFNYRERYPSESAFFTPDYPMEAERKYRDNLVNAYDNSIRYTDGFLSRLIHMLEKQQIDAAMLYTSDHGEDIFDDSRHLFLHASPVPSYYQLHVPFLIWMSDNYLETYPEYWDTAIDNKDKNVSSSSSFFPTMLSLAGIETPYRDDSQSVTAPHYVLKPRVYLNDHNEPRPLDDLGMKKQDFQMLEKRNIKY</sequence>
<dbReference type="GO" id="GO:0016776">
    <property type="term" value="F:phosphotransferase activity, phosphate group as acceptor"/>
    <property type="evidence" value="ECO:0007669"/>
    <property type="project" value="TreeGrafter"/>
</dbReference>
<dbReference type="Proteomes" id="UP000019380">
    <property type="component" value="Unassembled WGS sequence"/>
</dbReference>
<keyword evidence="4 7" id="KW-0812">Transmembrane</keyword>
<evidence type="ECO:0000256" key="5">
    <source>
        <dbReference type="ARBA" id="ARBA00022989"/>
    </source>
</evidence>
<evidence type="ECO:0000256" key="2">
    <source>
        <dbReference type="ARBA" id="ARBA00022475"/>
    </source>
</evidence>
<evidence type="ECO:0000313" key="10">
    <source>
        <dbReference type="Proteomes" id="UP000019380"/>
    </source>
</evidence>
<evidence type="ECO:0000256" key="7">
    <source>
        <dbReference type="SAM" id="Phobius"/>
    </source>
</evidence>
<gene>
    <name evidence="9" type="ORF">BN890_8920</name>
</gene>
<evidence type="ECO:0000259" key="8">
    <source>
        <dbReference type="Pfam" id="PF00884"/>
    </source>
</evidence>